<proteinExistence type="predicted"/>
<organism evidence="2 3">
    <name type="scientific">Bacteroides faecalis</name>
    <dbReference type="NCBI Taxonomy" id="2447885"/>
    <lineage>
        <taxon>Bacteria</taxon>
        <taxon>Pseudomonadati</taxon>
        <taxon>Bacteroidota</taxon>
        <taxon>Bacteroidia</taxon>
        <taxon>Bacteroidales</taxon>
        <taxon>Bacteroidaceae</taxon>
        <taxon>Bacteroides</taxon>
    </lineage>
</organism>
<protein>
    <submittedName>
        <fullName evidence="2">Uncharacterized protein</fullName>
    </submittedName>
</protein>
<keyword evidence="3" id="KW-1185">Reference proteome</keyword>
<dbReference type="AlphaFoldDB" id="A0A401M1T2"/>
<evidence type="ECO:0000313" key="1">
    <source>
        <dbReference type="EMBL" id="GCB34085.1"/>
    </source>
</evidence>
<dbReference type="Proteomes" id="UP000288079">
    <property type="component" value="Unassembled WGS sequence"/>
</dbReference>
<gene>
    <name evidence="1" type="ORF">KGMB02408_10300</name>
    <name evidence="2" type="ORF">KGMB02408_47270</name>
</gene>
<dbReference type="EMBL" id="BHWB01000042">
    <property type="protein sequence ID" value="GCB37782.1"/>
    <property type="molecule type" value="Genomic_DNA"/>
</dbReference>
<name>A0A401M1T2_9BACE</name>
<comment type="caution">
    <text evidence="2">The sequence shown here is derived from an EMBL/GenBank/DDBJ whole genome shotgun (WGS) entry which is preliminary data.</text>
</comment>
<evidence type="ECO:0000313" key="3">
    <source>
        <dbReference type="Proteomes" id="UP000288079"/>
    </source>
</evidence>
<evidence type="ECO:0000313" key="2">
    <source>
        <dbReference type="EMBL" id="GCB37782.1"/>
    </source>
</evidence>
<accession>A0A401M1T2</accession>
<sequence length="78" mass="9085">MSMYELRKTIDKGISEINAQVSESLFKKTLIQKRHYYILYEDPVSIIGLYSKSLFQTCKSRKSGIFPPNHFLKEHGSN</sequence>
<reference evidence="2 3" key="1">
    <citation type="submission" date="2018-10" db="EMBL/GenBank/DDBJ databases">
        <title>Draft Genome Sequence of Bacteroides sp. KCTC 15687.</title>
        <authorList>
            <person name="Yu S.Y."/>
            <person name="Kim J.S."/>
            <person name="Oh B.S."/>
            <person name="Park S.H."/>
            <person name="Kang S.W."/>
            <person name="Park J.E."/>
            <person name="Choi S.H."/>
            <person name="Han K.I."/>
            <person name="Lee K.C."/>
            <person name="Eom M.K."/>
            <person name="Suh M.K."/>
            <person name="Lee D.H."/>
            <person name="Yoon H."/>
            <person name="Kim B."/>
            <person name="Yang S.J."/>
            <person name="Lee J.S."/>
            <person name="Lee J.H."/>
        </authorList>
    </citation>
    <scope>NUCLEOTIDE SEQUENCE [LARGE SCALE GENOMIC DNA]</scope>
    <source>
        <strain evidence="2 3">KCTC 15687</strain>
    </source>
</reference>
<dbReference type="EMBL" id="BHWB01000002">
    <property type="protein sequence ID" value="GCB34085.1"/>
    <property type="molecule type" value="Genomic_DNA"/>
</dbReference>